<feature type="domain" description="FAD dependent oxidoreductase" evidence="5">
    <location>
        <begin position="8"/>
        <end position="345"/>
    </location>
</feature>
<dbReference type="InterPro" id="IPR036188">
    <property type="entry name" value="FAD/NAD-bd_sf"/>
</dbReference>
<evidence type="ECO:0000259" key="5">
    <source>
        <dbReference type="Pfam" id="PF01266"/>
    </source>
</evidence>
<dbReference type="RefSeq" id="WP_307295201.1">
    <property type="nucleotide sequence ID" value="NZ_JAUSXV010000001.1"/>
</dbReference>
<sequence length="365" mass="39464">MRADAVEVAVVGGGAMGLATAWELTRRGMRPTVFERFSRGHHEGASHGATRNFNNAYDQEHYLDLLVRAREGWDRLGVVDGEPLLRLHGLITHGAVQLSSIARRLTDRGIHAEMMSAADAASRWIGMRFDGDVLFSRDAGVARASSALIEWERRIVESGGSVHWETPVLGIEETDAGVELTLPDSVVRADVAVMTVGAWSERMLPSIGLPRLTVTEESPAHFSPTGPAQWPSFNHYTDPERYPATVYGMPTPGEGVKVGFHRVGEEVDPDARPHRSAHADALTDYVREWMPGLEPASAVPVSCTYTSTDDGTFVLDRRGRLVVGAGFSGHGFKFAPGIGAVLADLALDPSARAAEPFRLPSPAGR</sequence>
<dbReference type="GO" id="GO:0050660">
    <property type="term" value="F:flavin adenine dinucleotide binding"/>
    <property type="evidence" value="ECO:0007669"/>
    <property type="project" value="InterPro"/>
</dbReference>
<evidence type="ECO:0000256" key="1">
    <source>
        <dbReference type="ARBA" id="ARBA00001974"/>
    </source>
</evidence>
<keyword evidence="7" id="KW-1185">Reference proteome</keyword>
<evidence type="ECO:0000313" key="7">
    <source>
        <dbReference type="Proteomes" id="UP001244427"/>
    </source>
</evidence>
<dbReference type="Gene3D" id="3.50.50.60">
    <property type="entry name" value="FAD/NAD(P)-binding domain"/>
    <property type="match status" value="1"/>
</dbReference>
<dbReference type="Gene3D" id="3.30.9.10">
    <property type="entry name" value="D-Amino Acid Oxidase, subunit A, domain 2"/>
    <property type="match status" value="1"/>
</dbReference>
<keyword evidence="3" id="KW-0274">FAD</keyword>
<dbReference type="SUPFAM" id="SSF54373">
    <property type="entry name" value="FAD-linked reductases, C-terminal domain"/>
    <property type="match status" value="1"/>
</dbReference>
<dbReference type="AlphaFoldDB" id="A0AAW8EVA0"/>
<organism evidence="6 7">
    <name type="scientific">Microbacterium natoriense</name>
    <dbReference type="NCBI Taxonomy" id="284570"/>
    <lineage>
        <taxon>Bacteria</taxon>
        <taxon>Bacillati</taxon>
        <taxon>Actinomycetota</taxon>
        <taxon>Actinomycetes</taxon>
        <taxon>Micrococcales</taxon>
        <taxon>Microbacteriaceae</taxon>
        <taxon>Microbacterium</taxon>
    </lineage>
</organism>
<name>A0AAW8EVA0_9MICO</name>
<dbReference type="SUPFAM" id="SSF51905">
    <property type="entry name" value="FAD/NAD(P)-binding domain"/>
    <property type="match status" value="1"/>
</dbReference>
<keyword evidence="4 6" id="KW-0560">Oxidoreductase</keyword>
<dbReference type="Pfam" id="PF01266">
    <property type="entry name" value="DAO"/>
    <property type="match status" value="1"/>
</dbReference>
<proteinExistence type="predicted"/>
<accession>A0AAW8EVA0</accession>
<dbReference type="GO" id="GO:0008115">
    <property type="term" value="F:sarcosine oxidase activity"/>
    <property type="evidence" value="ECO:0007669"/>
    <property type="project" value="UniProtKB-EC"/>
</dbReference>
<evidence type="ECO:0000256" key="4">
    <source>
        <dbReference type="ARBA" id="ARBA00023002"/>
    </source>
</evidence>
<dbReference type="InterPro" id="IPR045170">
    <property type="entry name" value="MTOX"/>
</dbReference>
<dbReference type="PANTHER" id="PTHR10961:SF46">
    <property type="entry name" value="PEROXISOMAL SARCOSINE OXIDASE"/>
    <property type="match status" value="1"/>
</dbReference>
<comment type="cofactor">
    <cofactor evidence="1">
        <name>FAD</name>
        <dbReference type="ChEBI" id="CHEBI:57692"/>
    </cofactor>
</comment>
<dbReference type="InterPro" id="IPR006076">
    <property type="entry name" value="FAD-dep_OxRdtase"/>
</dbReference>
<comment type="caution">
    <text evidence="6">The sequence shown here is derived from an EMBL/GenBank/DDBJ whole genome shotgun (WGS) entry which is preliminary data.</text>
</comment>
<evidence type="ECO:0000256" key="2">
    <source>
        <dbReference type="ARBA" id="ARBA00022630"/>
    </source>
</evidence>
<dbReference type="Proteomes" id="UP001244427">
    <property type="component" value="Unassembled WGS sequence"/>
</dbReference>
<gene>
    <name evidence="6" type="ORF">QFZ53_001561</name>
</gene>
<protein>
    <submittedName>
        <fullName evidence="6">Sarcosine oxidase</fullName>
        <ecNumber evidence="6">1.5.3.1</ecNumber>
    </submittedName>
</protein>
<keyword evidence="2" id="KW-0285">Flavoprotein</keyword>
<dbReference type="PANTHER" id="PTHR10961">
    <property type="entry name" value="PEROXISOMAL SARCOSINE OXIDASE"/>
    <property type="match status" value="1"/>
</dbReference>
<dbReference type="EC" id="1.5.3.1" evidence="6"/>
<evidence type="ECO:0000313" key="6">
    <source>
        <dbReference type="EMBL" id="MDQ0647365.1"/>
    </source>
</evidence>
<dbReference type="EMBL" id="JAUSXV010000001">
    <property type="protein sequence ID" value="MDQ0647365.1"/>
    <property type="molecule type" value="Genomic_DNA"/>
</dbReference>
<evidence type="ECO:0000256" key="3">
    <source>
        <dbReference type="ARBA" id="ARBA00022827"/>
    </source>
</evidence>
<reference evidence="6 7" key="1">
    <citation type="submission" date="2023-07" db="EMBL/GenBank/DDBJ databases">
        <title>Comparative genomics of wheat-associated soil bacteria to identify genetic determinants of phenazine resistance.</title>
        <authorList>
            <person name="Mouncey N."/>
        </authorList>
    </citation>
    <scope>NUCLEOTIDE SEQUENCE [LARGE SCALE GENOMIC DNA]</scope>
    <source>
        <strain evidence="6 7">W4I9-1</strain>
    </source>
</reference>